<name>A0A8S9JU63_BRACR</name>
<keyword evidence="4" id="KW-0747">Spliceosome</keyword>
<feature type="compositionally biased region" description="Basic and acidic residues" evidence="7">
    <location>
        <begin position="175"/>
        <end position="187"/>
    </location>
</feature>
<dbReference type="Proteomes" id="UP000266723">
    <property type="component" value="Unassembled WGS sequence"/>
</dbReference>
<comment type="similarity">
    <text evidence="2">Belongs to the CWC21 family.</text>
</comment>
<dbReference type="EMBL" id="QGKV02001507">
    <property type="protein sequence ID" value="KAF3530748.1"/>
    <property type="molecule type" value="Genomic_DNA"/>
</dbReference>
<dbReference type="GO" id="GO:0006397">
    <property type="term" value="P:mRNA processing"/>
    <property type="evidence" value="ECO:0007669"/>
    <property type="project" value="UniProtKB-KW"/>
</dbReference>
<dbReference type="EMBL" id="QGKY02000246">
    <property type="protein sequence ID" value="KAF2585322.1"/>
    <property type="molecule type" value="Genomic_DNA"/>
</dbReference>
<evidence type="ECO:0000256" key="7">
    <source>
        <dbReference type="SAM" id="MobiDB-lite"/>
    </source>
</evidence>
<feature type="compositionally biased region" description="Basic and acidic residues" evidence="7">
    <location>
        <begin position="235"/>
        <end position="272"/>
    </location>
</feature>
<evidence type="ECO:0000256" key="3">
    <source>
        <dbReference type="ARBA" id="ARBA00022664"/>
    </source>
</evidence>
<reference evidence="9" key="1">
    <citation type="submission" date="2019-12" db="EMBL/GenBank/DDBJ databases">
        <title>Genome sequencing and annotation of Brassica cretica.</title>
        <authorList>
            <person name="Studholme D.J."/>
            <person name="Sarris P.F."/>
        </authorList>
    </citation>
    <scope>NUCLEOTIDE SEQUENCE</scope>
    <source>
        <strain evidence="9">PFS-102/07</strain>
        <tissue evidence="9">Leaf</tissue>
    </source>
</reference>
<evidence type="ECO:0000256" key="2">
    <source>
        <dbReference type="ARBA" id="ARBA00005954"/>
    </source>
</evidence>
<keyword evidence="11" id="KW-1185">Reference proteome</keyword>
<dbReference type="Pfam" id="PF08312">
    <property type="entry name" value="cwf21"/>
    <property type="match status" value="1"/>
</dbReference>
<evidence type="ECO:0000256" key="4">
    <source>
        <dbReference type="ARBA" id="ARBA00022728"/>
    </source>
</evidence>
<evidence type="ECO:0000256" key="1">
    <source>
        <dbReference type="ARBA" id="ARBA00004123"/>
    </source>
</evidence>
<keyword evidence="3" id="KW-0507">mRNA processing</keyword>
<evidence type="ECO:0000256" key="5">
    <source>
        <dbReference type="ARBA" id="ARBA00023187"/>
    </source>
</evidence>
<reference evidence="10" key="2">
    <citation type="submission" date="2019-12" db="EMBL/GenBank/DDBJ databases">
        <authorList>
            <person name="Studholme D.J."/>
            <person name="Sarris P."/>
        </authorList>
    </citation>
    <scope>NUCLEOTIDE SEQUENCE</scope>
    <source>
        <strain evidence="10">PFS-1207/04</strain>
        <tissue evidence="10">Leaf</tissue>
    </source>
</reference>
<dbReference type="InterPro" id="IPR051372">
    <property type="entry name" value="CWC21"/>
</dbReference>
<evidence type="ECO:0000313" key="11">
    <source>
        <dbReference type="Proteomes" id="UP000266723"/>
    </source>
</evidence>
<protein>
    <recommendedName>
        <fullName evidence="8">CWF21 domain-containing protein</fullName>
    </recommendedName>
</protein>
<dbReference type="AlphaFoldDB" id="A0A8S9JU63"/>
<feature type="region of interest" description="Disordered" evidence="7">
    <location>
        <begin position="1"/>
        <end position="26"/>
    </location>
</feature>
<keyword evidence="6" id="KW-0539">Nucleus</keyword>
<proteinExistence type="inferred from homology"/>
<feature type="non-terminal residue" evidence="9">
    <location>
        <position position="1"/>
    </location>
</feature>
<dbReference type="CDD" id="cd21372">
    <property type="entry name" value="cwf21_CWC21-like"/>
    <property type="match status" value="1"/>
</dbReference>
<comment type="caution">
    <text evidence="9">The sequence shown here is derived from an EMBL/GenBank/DDBJ whole genome shotgun (WGS) entry which is preliminary data.</text>
</comment>
<keyword evidence="5" id="KW-0508">mRNA splicing</keyword>
<evidence type="ECO:0000259" key="8">
    <source>
        <dbReference type="Pfam" id="PF08312"/>
    </source>
</evidence>
<feature type="compositionally biased region" description="Low complexity" evidence="7">
    <location>
        <begin position="327"/>
        <end position="338"/>
    </location>
</feature>
<dbReference type="InterPro" id="IPR013170">
    <property type="entry name" value="mRNA_splic_Cwf21_dom"/>
</dbReference>
<feature type="domain" description="CWF21" evidence="8">
    <location>
        <begin position="27"/>
        <end position="58"/>
    </location>
</feature>
<comment type="subcellular location">
    <subcellularLocation>
        <location evidence="1">Nucleus</location>
    </subcellularLocation>
</comment>
<accession>A0A8S9JU63</accession>
<feature type="compositionally biased region" description="Basic and acidic residues" evidence="7">
    <location>
        <begin position="280"/>
        <end position="293"/>
    </location>
</feature>
<gene>
    <name evidence="10" type="ORF">DY000_02040560</name>
    <name evidence="9" type="ORF">F2Q70_00036071</name>
</gene>
<evidence type="ECO:0000313" key="10">
    <source>
        <dbReference type="EMBL" id="KAF3530748.1"/>
    </source>
</evidence>
<sequence>NGNGGKGFADDQGTAGLSKKPNKDIVEHDRKRQIHLKLAVLEDELSDSEIAHKIEEERLNFEATAAVCDAKISDTQTHKVAARKEKQMEAFRAALGTFFFWTERHNKTRHDDMKMVVTAEGALTTSLRRVNKRVTVIVTPASRVLTLTVTVETRGEGRQQRNAVEVSLLNLKGKNDEERRSGRKRYDSEDETEDETQQLRKKEESNRGGPKQKREEPNHLKDNKVEAYSGGMTQQREDESYQRGRKHVREDEDYNHHGRDMDDAGQRRGTVKDDEDEDGYNQRKMDRYRGRASDEEDNDRDRNRQRRERVKNENDERVSREREYSYKGRSGRSSGKRSSYGDRDH</sequence>
<dbReference type="PANTHER" id="PTHR36562">
    <property type="entry name" value="SERINE/ARGININE REPETITIVE MATRIX 2"/>
    <property type="match status" value="1"/>
</dbReference>
<feature type="compositionally biased region" description="Basic and acidic residues" evidence="7">
    <location>
        <begin position="310"/>
        <end position="326"/>
    </location>
</feature>
<dbReference type="OrthoDB" id="1111094at2759"/>
<evidence type="ECO:0000256" key="6">
    <source>
        <dbReference type="ARBA" id="ARBA00023242"/>
    </source>
</evidence>
<organism evidence="9">
    <name type="scientific">Brassica cretica</name>
    <name type="common">Mustard</name>
    <dbReference type="NCBI Taxonomy" id="69181"/>
    <lineage>
        <taxon>Eukaryota</taxon>
        <taxon>Viridiplantae</taxon>
        <taxon>Streptophyta</taxon>
        <taxon>Embryophyta</taxon>
        <taxon>Tracheophyta</taxon>
        <taxon>Spermatophyta</taxon>
        <taxon>Magnoliopsida</taxon>
        <taxon>eudicotyledons</taxon>
        <taxon>Gunneridae</taxon>
        <taxon>Pentapetalae</taxon>
        <taxon>rosids</taxon>
        <taxon>malvids</taxon>
        <taxon>Brassicales</taxon>
        <taxon>Brassicaceae</taxon>
        <taxon>Brassiceae</taxon>
        <taxon>Brassica</taxon>
    </lineage>
</organism>
<dbReference type="PANTHER" id="PTHR36562:SF5">
    <property type="entry name" value="SERINE_ARGININE REPETITIVE MATRIX 2"/>
    <property type="match status" value="1"/>
</dbReference>
<dbReference type="GO" id="GO:0005681">
    <property type="term" value="C:spliceosomal complex"/>
    <property type="evidence" value="ECO:0007669"/>
    <property type="project" value="UniProtKB-KW"/>
</dbReference>
<evidence type="ECO:0000313" key="9">
    <source>
        <dbReference type="EMBL" id="KAF2585322.1"/>
    </source>
</evidence>
<reference evidence="10 11" key="3">
    <citation type="journal article" date="2020" name="BMC Genomics">
        <title>Intraspecific diversification of the crop wild relative Brassica cretica Lam. using demographic model selection.</title>
        <authorList>
            <person name="Kioukis A."/>
            <person name="Michalopoulou V.A."/>
            <person name="Briers L."/>
            <person name="Pirintsos S."/>
            <person name="Studholme D.J."/>
            <person name="Pavlidis P."/>
            <person name="Sarris P.F."/>
        </authorList>
    </citation>
    <scope>NUCLEOTIDE SEQUENCE [LARGE SCALE GENOMIC DNA]</scope>
    <source>
        <strain evidence="11">cv. PFS-1207/04</strain>
        <strain evidence="10">PFS-1207/04</strain>
    </source>
</reference>
<feature type="region of interest" description="Disordered" evidence="7">
    <location>
        <begin position="175"/>
        <end position="345"/>
    </location>
</feature>
<dbReference type="GO" id="GO:0008380">
    <property type="term" value="P:RNA splicing"/>
    <property type="evidence" value="ECO:0007669"/>
    <property type="project" value="UniProtKB-KW"/>
</dbReference>
<feature type="compositionally biased region" description="Basic and acidic residues" evidence="7">
    <location>
        <begin position="197"/>
        <end position="225"/>
    </location>
</feature>